<dbReference type="GO" id="GO:0006537">
    <property type="term" value="P:glutamate biosynthetic process"/>
    <property type="evidence" value="ECO:0007669"/>
    <property type="project" value="UniProtKB-KW"/>
</dbReference>
<dbReference type="InterPro" id="IPR036188">
    <property type="entry name" value="FAD/NAD-bd_sf"/>
</dbReference>
<dbReference type="Pfam" id="PF14691">
    <property type="entry name" value="Fer4_20"/>
    <property type="match status" value="1"/>
</dbReference>
<evidence type="ECO:0000259" key="6">
    <source>
        <dbReference type="Pfam" id="PF14691"/>
    </source>
</evidence>
<accession>A0A1I0ELJ0</accession>
<dbReference type="PANTHER" id="PTHR43100">
    <property type="entry name" value="GLUTAMATE SYNTHASE [NADPH] SMALL CHAIN"/>
    <property type="match status" value="1"/>
</dbReference>
<evidence type="ECO:0000256" key="4">
    <source>
        <dbReference type="ARBA" id="ARBA00029440"/>
    </source>
</evidence>
<gene>
    <name evidence="7" type="ORF">SAMN04489758_11238</name>
</gene>
<evidence type="ECO:0000259" key="5">
    <source>
        <dbReference type="Pfam" id="PF07992"/>
    </source>
</evidence>
<dbReference type="NCBIfam" id="TIGR01317">
    <property type="entry name" value="GOGAT_sm_gam"/>
    <property type="match status" value="1"/>
</dbReference>
<protein>
    <submittedName>
        <fullName evidence="7">Glutamate synthase (NADPH/NADH) small chain</fullName>
    </submittedName>
</protein>
<name>A0A1I0ELJ0_9FIRM</name>
<dbReference type="InterPro" id="IPR051394">
    <property type="entry name" value="Glutamate_Synthase"/>
</dbReference>
<organism evidence="7 8">
    <name type="scientific">Thomasclavelia cocleata</name>
    <dbReference type="NCBI Taxonomy" id="69824"/>
    <lineage>
        <taxon>Bacteria</taxon>
        <taxon>Bacillati</taxon>
        <taxon>Bacillota</taxon>
        <taxon>Erysipelotrichia</taxon>
        <taxon>Erysipelotrichales</taxon>
        <taxon>Coprobacillaceae</taxon>
        <taxon>Thomasclavelia</taxon>
    </lineage>
</organism>
<proteinExistence type="predicted"/>
<dbReference type="InterPro" id="IPR023753">
    <property type="entry name" value="FAD/NAD-binding_dom"/>
</dbReference>
<dbReference type="RefSeq" id="WP_092353700.1">
    <property type="nucleotide sequence ID" value="NZ_FOIN01000012.1"/>
</dbReference>
<dbReference type="Gene3D" id="1.10.1060.10">
    <property type="entry name" value="Alpha-helical ferredoxin"/>
    <property type="match status" value="1"/>
</dbReference>
<evidence type="ECO:0000256" key="3">
    <source>
        <dbReference type="ARBA" id="ARBA00023164"/>
    </source>
</evidence>
<dbReference type="GeneID" id="78288322"/>
<evidence type="ECO:0000313" key="7">
    <source>
        <dbReference type="EMBL" id="SET46324.1"/>
    </source>
</evidence>
<evidence type="ECO:0000313" key="8">
    <source>
        <dbReference type="Proteomes" id="UP000198558"/>
    </source>
</evidence>
<dbReference type="InterPro" id="IPR009051">
    <property type="entry name" value="Helical_ferredxn"/>
</dbReference>
<keyword evidence="3" id="KW-0314">Glutamate biosynthesis</keyword>
<dbReference type="GO" id="GO:0016639">
    <property type="term" value="F:oxidoreductase activity, acting on the CH-NH2 group of donors, NAD or NADP as acceptor"/>
    <property type="evidence" value="ECO:0007669"/>
    <property type="project" value="InterPro"/>
</dbReference>
<dbReference type="PANTHER" id="PTHR43100:SF3">
    <property type="entry name" value="FAD_NAD(P)-BINDING DOMAIN-CONTAINING PROTEIN"/>
    <property type="match status" value="1"/>
</dbReference>
<evidence type="ECO:0000256" key="2">
    <source>
        <dbReference type="ARBA" id="ARBA00023002"/>
    </source>
</evidence>
<dbReference type="SUPFAM" id="SSF51971">
    <property type="entry name" value="Nucleotide-binding domain"/>
    <property type="match status" value="1"/>
</dbReference>
<dbReference type="PRINTS" id="PR00419">
    <property type="entry name" value="ADXRDTASE"/>
</dbReference>
<keyword evidence="1" id="KW-0028">Amino-acid biosynthesis</keyword>
<dbReference type="Pfam" id="PF07992">
    <property type="entry name" value="Pyr_redox_2"/>
    <property type="match status" value="1"/>
</dbReference>
<keyword evidence="8" id="KW-1185">Reference proteome</keyword>
<dbReference type="Gene3D" id="3.50.50.60">
    <property type="entry name" value="FAD/NAD(P)-binding domain"/>
    <property type="match status" value="2"/>
</dbReference>
<dbReference type="EMBL" id="FOIN01000012">
    <property type="protein sequence ID" value="SET46324.1"/>
    <property type="molecule type" value="Genomic_DNA"/>
</dbReference>
<reference evidence="8" key="1">
    <citation type="submission" date="2016-10" db="EMBL/GenBank/DDBJ databases">
        <authorList>
            <person name="Varghese N."/>
            <person name="Submissions S."/>
        </authorList>
    </citation>
    <scope>NUCLEOTIDE SEQUENCE [LARGE SCALE GENOMIC DNA]</scope>
    <source>
        <strain evidence="8">DSM 1551</strain>
    </source>
</reference>
<comment type="pathway">
    <text evidence="4">Amino-acid biosynthesis.</text>
</comment>
<sequence>MGKPTGFLEIERQESKIIDPLTRIQDFKEFHKPLSLEKQSAQAARCMDCGVPFCQNGQMIQGMVSGCPLKNLIPEWNDLIYHHHYQAALKRLLKTNNFPEFTSRVCPALCEAACTCSLNGESVTVRDNEQAIIENGFAQNLMIPQPPKQRINKKIAVIGSGPSGLAVADCLNHRGYYVTVFERDDRIGGLLMYGIPNMKLDKSIINRRIQLMKAEGIEFKVNSGIENKKQVNHLRKQYDRIILACGSRKPRDINVPGRDAKGIYFAVDYLSEVTKRYLSHQLYQSSFANTKDKNVVVIGGGDTGNDCVATAIRLGCKNVIQLEMMDELPCKRALNNPWPEWPRVKKTDYGQQEAIALFHQDPRIYKTTVKEFLKDDQGNLKQVVLISLEPKIIDGRMQMIPVDGSEKVINANLVLIAAGFVGTQEKIAQAFRVHLTPRGTVADTNYQTNQPGIYVAGDMRRGQSLVVWAIKEGREVARVVDKDLMGYSNL</sequence>
<dbReference type="SUPFAM" id="SSF46548">
    <property type="entry name" value="alpha-helical ferredoxin"/>
    <property type="match status" value="1"/>
</dbReference>
<feature type="domain" description="Dihydroprymidine dehydrogenase" evidence="6">
    <location>
        <begin position="23"/>
        <end position="137"/>
    </location>
</feature>
<keyword evidence="2" id="KW-0560">Oxidoreductase</keyword>
<dbReference type="OrthoDB" id="9803192at2"/>
<dbReference type="InterPro" id="IPR028261">
    <property type="entry name" value="DPD_II"/>
</dbReference>
<dbReference type="InterPro" id="IPR006005">
    <property type="entry name" value="Glut_synth_ssu1"/>
</dbReference>
<dbReference type="GO" id="GO:0051536">
    <property type="term" value="F:iron-sulfur cluster binding"/>
    <property type="evidence" value="ECO:0007669"/>
    <property type="project" value="InterPro"/>
</dbReference>
<feature type="domain" description="FAD/NAD(P)-binding" evidence="5">
    <location>
        <begin position="154"/>
        <end position="473"/>
    </location>
</feature>
<evidence type="ECO:0000256" key="1">
    <source>
        <dbReference type="ARBA" id="ARBA00022605"/>
    </source>
</evidence>
<dbReference type="AlphaFoldDB" id="A0A1I0ELJ0"/>
<dbReference type="Proteomes" id="UP000198558">
    <property type="component" value="Unassembled WGS sequence"/>
</dbReference>